<name>A0A218Y2S9_PUNGR</name>
<comment type="caution">
    <text evidence="2">The sequence shown here is derived from an EMBL/GenBank/DDBJ whole genome shotgun (WGS) entry which is preliminary data.</text>
</comment>
<dbReference type="EMBL" id="MTKT01000157">
    <property type="protein sequence ID" value="OWM91617.1"/>
    <property type="molecule type" value="Genomic_DNA"/>
</dbReference>
<dbReference type="AlphaFoldDB" id="A0A218Y2S9"/>
<evidence type="ECO:0000256" key="1">
    <source>
        <dbReference type="SAM" id="MobiDB-lite"/>
    </source>
</evidence>
<protein>
    <submittedName>
        <fullName evidence="2">Uncharacterized protein</fullName>
    </submittedName>
</protein>
<organism evidence="2 3">
    <name type="scientific">Punica granatum</name>
    <name type="common">Pomegranate</name>
    <dbReference type="NCBI Taxonomy" id="22663"/>
    <lineage>
        <taxon>Eukaryota</taxon>
        <taxon>Viridiplantae</taxon>
        <taxon>Streptophyta</taxon>
        <taxon>Embryophyta</taxon>
        <taxon>Tracheophyta</taxon>
        <taxon>Spermatophyta</taxon>
        <taxon>Magnoliopsida</taxon>
        <taxon>eudicotyledons</taxon>
        <taxon>Gunneridae</taxon>
        <taxon>Pentapetalae</taxon>
        <taxon>rosids</taxon>
        <taxon>malvids</taxon>
        <taxon>Myrtales</taxon>
        <taxon>Lythraceae</taxon>
        <taxon>Punica</taxon>
    </lineage>
</organism>
<evidence type="ECO:0000313" key="2">
    <source>
        <dbReference type="EMBL" id="OWM91617.1"/>
    </source>
</evidence>
<reference evidence="3" key="1">
    <citation type="journal article" date="2017" name="Plant J.">
        <title>The pomegranate (Punica granatum L.) genome and the genomics of punicalagin biosynthesis.</title>
        <authorList>
            <person name="Qin G."/>
            <person name="Xu C."/>
            <person name="Ming R."/>
            <person name="Tang H."/>
            <person name="Guyot R."/>
            <person name="Kramer E.M."/>
            <person name="Hu Y."/>
            <person name="Yi X."/>
            <person name="Qi Y."/>
            <person name="Xu X."/>
            <person name="Gao Z."/>
            <person name="Pan H."/>
            <person name="Jian J."/>
            <person name="Tian Y."/>
            <person name="Yue Z."/>
            <person name="Xu Y."/>
        </authorList>
    </citation>
    <scope>NUCLEOTIDE SEQUENCE [LARGE SCALE GENOMIC DNA]</scope>
    <source>
        <strain evidence="3">cv. Dabenzi</strain>
    </source>
</reference>
<accession>A0A218Y2S9</accession>
<feature type="region of interest" description="Disordered" evidence="1">
    <location>
        <begin position="20"/>
        <end position="40"/>
    </location>
</feature>
<evidence type="ECO:0000313" key="3">
    <source>
        <dbReference type="Proteomes" id="UP000197138"/>
    </source>
</evidence>
<dbReference type="Proteomes" id="UP000197138">
    <property type="component" value="Unassembled WGS sequence"/>
</dbReference>
<gene>
    <name evidence="2" type="ORF">CDL15_Pgr022366</name>
</gene>
<sequence>MRGKVPGMVWNYRRFRPQPQSKLGQASFSEGKEEEPQASFEDFVEDVRRSNWKDFSRGEIRVRDRKRGRRAGGRGVSGLGFRVQASARLLGPGLGRIQPERRIAESARFCDSTIQHAIRLRFYNPDSPS</sequence>
<proteinExistence type="predicted"/>